<feature type="transmembrane region" description="Helical" evidence="1">
    <location>
        <begin position="175"/>
        <end position="198"/>
    </location>
</feature>
<keyword evidence="3" id="KW-1185">Reference proteome</keyword>
<feature type="transmembrane region" description="Helical" evidence="1">
    <location>
        <begin position="144"/>
        <end position="163"/>
    </location>
</feature>
<dbReference type="RefSeq" id="WP_046467212.1">
    <property type="nucleotide sequence ID" value="NZ_JAUOQO010000001.1"/>
</dbReference>
<keyword evidence="1" id="KW-0812">Transmembrane</keyword>
<organism evidence="2 3">
    <name type="scientific">Staphylococcus pasteuri_A</name>
    <dbReference type="NCBI Taxonomy" id="3062664"/>
    <lineage>
        <taxon>Bacteria</taxon>
        <taxon>Bacillati</taxon>
        <taxon>Bacillota</taxon>
        <taxon>Bacilli</taxon>
        <taxon>Bacillales</taxon>
        <taxon>Staphylococcaceae</taxon>
        <taxon>Staphylococcus</taxon>
    </lineage>
</organism>
<evidence type="ECO:0000313" key="3">
    <source>
        <dbReference type="Proteomes" id="UP001170310"/>
    </source>
</evidence>
<proteinExistence type="predicted"/>
<name>A0AAW7YQM9_9STAP</name>
<gene>
    <name evidence="2" type="ORF">Q4528_01785</name>
</gene>
<keyword evidence="1" id="KW-0472">Membrane</keyword>
<comment type="caution">
    <text evidence="2">The sequence shown here is derived from an EMBL/GenBank/DDBJ whole genome shotgun (WGS) entry which is preliminary data.</text>
</comment>
<sequence>MEESLKQLRKPTIQVMNFISLLMILLSTTQYFYSLTMETTPIYLIITTLIEIIVILLGLLQLFEKNTANPLKKAKRYLIVGILTSYFTYLSFYNLYFFMAEENKYDLTRFWIVGFVFLFICSCAHICSLLLMGNTPHWFKGDKTMWIIILKIIACTFYVQKIIEYIMIPNVAESHFLIILSMFMIFVSNLLVSQYYLLYGRVLTDVNKISKDKKRDKHDN</sequence>
<accession>A0AAW7YQM9</accession>
<feature type="transmembrane region" description="Helical" evidence="1">
    <location>
        <begin position="75"/>
        <end position="98"/>
    </location>
</feature>
<feature type="transmembrane region" description="Helical" evidence="1">
    <location>
        <begin position="110"/>
        <end position="132"/>
    </location>
</feature>
<protein>
    <submittedName>
        <fullName evidence="2">DUF5079 family protein</fullName>
    </submittedName>
</protein>
<feature type="transmembrane region" description="Helical" evidence="1">
    <location>
        <begin position="12"/>
        <end position="34"/>
    </location>
</feature>
<dbReference type="AlphaFoldDB" id="A0AAW7YQM9"/>
<dbReference type="EMBL" id="JAUOQO010000001">
    <property type="protein sequence ID" value="MDO6572880.1"/>
    <property type="molecule type" value="Genomic_DNA"/>
</dbReference>
<dbReference type="Pfam" id="PF16882">
    <property type="entry name" value="DUF5079"/>
    <property type="match status" value="1"/>
</dbReference>
<dbReference type="Proteomes" id="UP001170310">
    <property type="component" value="Unassembled WGS sequence"/>
</dbReference>
<keyword evidence="1" id="KW-1133">Transmembrane helix</keyword>
<evidence type="ECO:0000256" key="1">
    <source>
        <dbReference type="SAM" id="Phobius"/>
    </source>
</evidence>
<feature type="transmembrane region" description="Helical" evidence="1">
    <location>
        <begin position="40"/>
        <end position="63"/>
    </location>
</feature>
<evidence type="ECO:0000313" key="2">
    <source>
        <dbReference type="EMBL" id="MDO6572880.1"/>
    </source>
</evidence>
<reference evidence="2" key="1">
    <citation type="submission" date="2023-07" db="EMBL/GenBank/DDBJ databases">
        <title>Genome content predicts the carbon catabolic preferences of heterotrophic bacteria.</title>
        <authorList>
            <person name="Gralka M."/>
        </authorList>
    </citation>
    <scope>NUCLEOTIDE SEQUENCE</scope>
    <source>
        <strain evidence="2">E2R20</strain>
    </source>
</reference>
<dbReference type="InterPro" id="IPR031690">
    <property type="entry name" value="DUF5079"/>
</dbReference>